<keyword evidence="2" id="KW-1185">Reference proteome</keyword>
<organism evidence="1 2">
    <name type="scientific">Labilithrix luteola</name>
    <dbReference type="NCBI Taxonomy" id="1391654"/>
    <lineage>
        <taxon>Bacteria</taxon>
        <taxon>Pseudomonadati</taxon>
        <taxon>Myxococcota</taxon>
        <taxon>Polyangia</taxon>
        <taxon>Polyangiales</taxon>
        <taxon>Labilitrichaceae</taxon>
        <taxon>Labilithrix</taxon>
    </lineage>
</organism>
<dbReference type="Proteomes" id="UP000064967">
    <property type="component" value="Chromosome"/>
</dbReference>
<protein>
    <submittedName>
        <fullName evidence="1">Uncharacterized protein</fullName>
    </submittedName>
</protein>
<evidence type="ECO:0000313" key="2">
    <source>
        <dbReference type="Proteomes" id="UP000064967"/>
    </source>
</evidence>
<accession>A0A0K1PSU5</accession>
<name>A0A0K1PSU5_9BACT</name>
<evidence type="ECO:0000313" key="1">
    <source>
        <dbReference type="EMBL" id="AKU96441.1"/>
    </source>
</evidence>
<dbReference type="EMBL" id="CP012333">
    <property type="protein sequence ID" value="AKU96441.1"/>
    <property type="molecule type" value="Genomic_DNA"/>
</dbReference>
<sequence length="62" mass="6962">MTGPSDALRAREELFNDDARTSDASLVMAGVEVDTRVSRIRRSVTTDRDRHFRDLRASALPT</sequence>
<reference evidence="1 2" key="1">
    <citation type="submission" date="2015-08" db="EMBL/GenBank/DDBJ databases">
        <authorList>
            <person name="Babu N.S."/>
            <person name="Beckwith C.J."/>
            <person name="Beseler K.G."/>
            <person name="Brison A."/>
            <person name="Carone J.V."/>
            <person name="Caskin T.P."/>
            <person name="Diamond M."/>
            <person name="Durham M.E."/>
            <person name="Foxe J.M."/>
            <person name="Go M."/>
            <person name="Henderson B.A."/>
            <person name="Jones I.B."/>
            <person name="McGettigan J.A."/>
            <person name="Micheletti S.J."/>
            <person name="Nasrallah M.E."/>
            <person name="Ortiz D."/>
            <person name="Piller C.R."/>
            <person name="Privatt S.R."/>
            <person name="Schneider S.L."/>
            <person name="Sharp S."/>
            <person name="Smith T.C."/>
            <person name="Stanton J.D."/>
            <person name="Ullery H.E."/>
            <person name="Wilson R.J."/>
            <person name="Serrano M.G."/>
            <person name="Buck G."/>
            <person name="Lee V."/>
            <person name="Wang Y."/>
            <person name="Carvalho R."/>
            <person name="Voegtly L."/>
            <person name="Shi R."/>
            <person name="Duckworth R."/>
            <person name="Johnson A."/>
            <person name="Loviza R."/>
            <person name="Walstead R."/>
            <person name="Shah Z."/>
            <person name="Kiflezghi M."/>
            <person name="Wade K."/>
            <person name="Ball S.L."/>
            <person name="Bradley K.W."/>
            <person name="Asai D.J."/>
            <person name="Bowman C.A."/>
            <person name="Russell D.A."/>
            <person name="Pope W.H."/>
            <person name="Jacobs-Sera D."/>
            <person name="Hendrix R.W."/>
            <person name="Hatfull G.F."/>
        </authorList>
    </citation>
    <scope>NUCLEOTIDE SEQUENCE [LARGE SCALE GENOMIC DNA]</scope>
    <source>
        <strain evidence="1 2">DSM 27648</strain>
    </source>
</reference>
<dbReference type="STRING" id="1391654.AKJ09_03105"/>
<dbReference type="AlphaFoldDB" id="A0A0K1PSU5"/>
<dbReference type="KEGG" id="llu:AKJ09_03105"/>
<gene>
    <name evidence="1" type="ORF">AKJ09_03105</name>
</gene>
<proteinExistence type="predicted"/>